<keyword evidence="9" id="KW-0809">Transit peptide</keyword>
<feature type="compositionally biased region" description="Basic and acidic residues" evidence="13">
    <location>
        <begin position="787"/>
        <end position="799"/>
    </location>
</feature>
<reference evidence="15" key="1">
    <citation type="journal article" date="2020" name="Stud. Mycol.">
        <title>101 Dothideomycetes genomes: a test case for predicting lifestyles and emergence of pathogens.</title>
        <authorList>
            <person name="Haridas S."/>
            <person name="Albert R."/>
            <person name="Binder M."/>
            <person name="Bloem J."/>
            <person name="Labutti K."/>
            <person name="Salamov A."/>
            <person name="Andreopoulos B."/>
            <person name="Baker S."/>
            <person name="Barry K."/>
            <person name="Bills G."/>
            <person name="Bluhm B."/>
            <person name="Cannon C."/>
            <person name="Castanera R."/>
            <person name="Culley D."/>
            <person name="Daum C."/>
            <person name="Ezra D."/>
            <person name="Gonzalez J."/>
            <person name="Henrissat B."/>
            <person name="Kuo A."/>
            <person name="Liang C."/>
            <person name="Lipzen A."/>
            <person name="Lutzoni F."/>
            <person name="Magnuson J."/>
            <person name="Mondo S."/>
            <person name="Nolan M."/>
            <person name="Ohm R."/>
            <person name="Pangilinan J."/>
            <person name="Park H.-J."/>
            <person name="Ramirez L."/>
            <person name="Alfaro M."/>
            <person name="Sun H."/>
            <person name="Tritt A."/>
            <person name="Yoshinaga Y."/>
            <person name="Zwiers L.-H."/>
            <person name="Turgeon B."/>
            <person name="Goodwin S."/>
            <person name="Spatafora J."/>
            <person name="Crous P."/>
            <person name="Grigoriev I."/>
        </authorList>
    </citation>
    <scope>NUCLEOTIDE SEQUENCE</scope>
    <source>
        <strain evidence="15">CBS 262.69</strain>
    </source>
</reference>
<keyword evidence="7" id="KW-0347">Helicase</keyword>
<evidence type="ECO:0000256" key="4">
    <source>
        <dbReference type="ARBA" id="ARBA00012552"/>
    </source>
</evidence>
<dbReference type="InterPro" id="IPR050699">
    <property type="entry name" value="RNA-DNA_Helicase"/>
</dbReference>
<sequence>MQVFHRRPSVCIFCTFSQLQPRRARSTQNAKIGLSRSPLGRKHGGAHGRVQNSRSSSRIKLPEPKDTRKWTRGRESPSPAEAQEVILSRLAKLGEDVPNAYLWKSQDLSEEAVKRAFINFRKNMESQIHSRSGEFRTLFGMFIENGEQTLDTQLRHAFYSHVLGRNFTAQDIKTQQALADLRFPAEWYPRTREYQRTIHLHVGPTNSGKTYHALKRLEAAETGCYAGPLRLLAHEVYTRLNNSGKPCALVTGEEQRAPEGQPKDWKMTSCTVEMVPLSTELDVAVVDEIQMLGSKERGWAWTGAVLGLRARELHLCGEMRAVPLVKELAAICGDKLEVHTYERLTPLRMEGRSLKGDLTKLRKGDCLISFSVLGIHSLRNQIQKMTGRKVAVVYGSLPPETRAAQARLFNDPDNDYDFLVASDAVGMGLNLSIKRVIFESIAKSNGHILRTLPISDIRQIAGRAGRYRTATQAKELFPAPPAACVPDNVGLVTTLEGRDYHIVRKALETEPAPLESAGIFPPANVVQRFSSYFPPGTPFSYIIQRLHDIALMSPRFHLCSLRDQLLIADAIHPVKNLTVADRILLTAAPANARNPAMKVLMHELASCIAKQKGGGLLEIENLKLEVLDNPPQGDREALKKLETLHKGIVLYLWLSFRFPGVFTSRPLAMHTKNLVEQAIETTLDQLSLTYAKLRLMRQELRKRMSSLSQQQLGAEADELGPELADDEGEYPGVDLEDDGLFVDEPRIEAAGIGETGETGKSMETVDTGDTGGPNDAQTAEGTDEGTDEGHQREHPVPRF</sequence>
<dbReference type="CDD" id="cd18805">
    <property type="entry name" value="SF2_C_suv3"/>
    <property type="match status" value="1"/>
</dbReference>
<dbReference type="OrthoDB" id="6692397at2759"/>
<comment type="cofactor">
    <cofactor evidence="1">
        <name>Mn(2+)</name>
        <dbReference type="ChEBI" id="CHEBI:29035"/>
    </cofactor>
</comment>
<evidence type="ECO:0000259" key="14">
    <source>
        <dbReference type="PROSITE" id="PS51194"/>
    </source>
</evidence>
<evidence type="ECO:0000256" key="12">
    <source>
        <dbReference type="SAM" id="Coils"/>
    </source>
</evidence>
<feature type="region of interest" description="Disordered" evidence="13">
    <location>
        <begin position="749"/>
        <end position="799"/>
    </location>
</feature>
<dbReference type="EMBL" id="ML996706">
    <property type="protein sequence ID" value="KAF2396742.1"/>
    <property type="molecule type" value="Genomic_DNA"/>
</dbReference>
<dbReference type="InterPro" id="IPR022192">
    <property type="entry name" value="SUV3_C"/>
</dbReference>
<evidence type="ECO:0000313" key="16">
    <source>
        <dbReference type="Proteomes" id="UP000799640"/>
    </source>
</evidence>
<name>A0A6G1HL75_9PEZI</name>
<feature type="compositionally biased region" description="Basic and acidic residues" evidence="13">
    <location>
        <begin position="60"/>
        <end position="75"/>
    </location>
</feature>
<dbReference type="GO" id="GO:0003724">
    <property type="term" value="F:RNA helicase activity"/>
    <property type="evidence" value="ECO:0007669"/>
    <property type="project" value="UniProtKB-EC"/>
</dbReference>
<evidence type="ECO:0000256" key="13">
    <source>
        <dbReference type="SAM" id="MobiDB-lite"/>
    </source>
</evidence>
<dbReference type="Proteomes" id="UP000799640">
    <property type="component" value="Unassembled WGS sequence"/>
</dbReference>
<dbReference type="Pfam" id="PF18147">
    <property type="entry name" value="Suv3_C_1"/>
    <property type="match status" value="1"/>
</dbReference>
<feature type="coiled-coil region" evidence="12">
    <location>
        <begin position="683"/>
        <end position="710"/>
    </location>
</feature>
<keyword evidence="6" id="KW-0378">Hydrolase</keyword>
<keyword evidence="16" id="KW-1185">Reference proteome</keyword>
<dbReference type="GO" id="GO:0045025">
    <property type="term" value="C:mitochondrial degradosome"/>
    <property type="evidence" value="ECO:0007669"/>
    <property type="project" value="TreeGrafter"/>
</dbReference>
<dbReference type="FunFam" id="1.20.272.40:FF:000002">
    <property type="entry name" value="ATP-dependent RNA helicase SUV3, mitochondrial"/>
    <property type="match status" value="1"/>
</dbReference>
<evidence type="ECO:0000313" key="15">
    <source>
        <dbReference type="EMBL" id="KAF2396742.1"/>
    </source>
</evidence>
<dbReference type="InterPro" id="IPR041082">
    <property type="entry name" value="Suv3_C_1"/>
</dbReference>
<evidence type="ECO:0000256" key="2">
    <source>
        <dbReference type="ARBA" id="ARBA00001946"/>
    </source>
</evidence>
<evidence type="ECO:0000256" key="3">
    <source>
        <dbReference type="ARBA" id="ARBA00004173"/>
    </source>
</evidence>
<dbReference type="PROSITE" id="PS51194">
    <property type="entry name" value="HELICASE_CTER"/>
    <property type="match status" value="1"/>
</dbReference>
<evidence type="ECO:0000256" key="7">
    <source>
        <dbReference type="ARBA" id="ARBA00022806"/>
    </source>
</evidence>
<accession>A0A6G1HL75</accession>
<comment type="subcellular location">
    <subcellularLocation>
        <location evidence="3">Mitochondrion</location>
    </subcellularLocation>
</comment>
<evidence type="ECO:0000256" key="6">
    <source>
        <dbReference type="ARBA" id="ARBA00022801"/>
    </source>
</evidence>
<dbReference type="Pfam" id="PF12513">
    <property type="entry name" value="SUV3_C"/>
    <property type="match status" value="1"/>
</dbReference>
<feature type="domain" description="Helicase C-terminal" evidence="14">
    <location>
        <begin position="353"/>
        <end position="518"/>
    </location>
</feature>
<dbReference type="PANTHER" id="PTHR12131:SF1">
    <property type="entry name" value="ATP-DEPENDENT RNA HELICASE SUPV3L1, MITOCHONDRIAL-RELATED"/>
    <property type="match status" value="1"/>
</dbReference>
<dbReference type="AlphaFoldDB" id="A0A6G1HL75"/>
<evidence type="ECO:0000256" key="10">
    <source>
        <dbReference type="ARBA" id="ARBA00023128"/>
    </source>
</evidence>
<dbReference type="InterPro" id="IPR027417">
    <property type="entry name" value="P-loop_NTPase"/>
</dbReference>
<comment type="cofactor">
    <cofactor evidence="2">
        <name>Mg(2+)</name>
        <dbReference type="ChEBI" id="CHEBI:18420"/>
    </cofactor>
</comment>
<dbReference type="Pfam" id="PF22527">
    <property type="entry name" value="DEXQc_Suv3"/>
    <property type="match status" value="1"/>
</dbReference>
<keyword evidence="10" id="KW-0496">Mitochondrion</keyword>
<organism evidence="15 16">
    <name type="scientific">Trichodelitschia bisporula</name>
    <dbReference type="NCBI Taxonomy" id="703511"/>
    <lineage>
        <taxon>Eukaryota</taxon>
        <taxon>Fungi</taxon>
        <taxon>Dikarya</taxon>
        <taxon>Ascomycota</taxon>
        <taxon>Pezizomycotina</taxon>
        <taxon>Dothideomycetes</taxon>
        <taxon>Dothideomycetes incertae sedis</taxon>
        <taxon>Phaeotrichales</taxon>
        <taxon>Phaeotrichaceae</taxon>
        <taxon>Trichodelitschia</taxon>
    </lineage>
</organism>
<evidence type="ECO:0000256" key="5">
    <source>
        <dbReference type="ARBA" id="ARBA00022741"/>
    </source>
</evidence>
<keyword evidence="5" id="KW-0547">Nucleotide-binding</keyword>
<dbReference type="EC" id="3.6.4.13" evidence="4"/>
<keyword evidence="12" id="KW-0175">Coiled coil</keyword>
<dbReference type="InterPro" id="IPR055206">
    <property type="entry name" value="DEXQc_SUV3"/>
</dbReference>
<dbReference type="CDD" id="cd17913">
    <property type="entry name" value="DEXQc_Suv3"/>
    <property type="match status" value="1"/>
</dbReference>
<evidence type="ECO:0000256" key="11">
    <source>
        <dbReference type="ARBA" id="ARBA00047984"/>
    </source>
</evidence>
<gene>
    <name evidence="15" type="ORF">EJ06DRAFT_559850</name>
</gene>
<dbReference type="GO" id="GO:0005524">
    <property type="term" value="F:ATP binding"/>
    <property type="evidence" value="ECO:0007669"/>
    <property type="project" value="UniProtKB-KW"/>
</dbReference>
<dbReference type="Gene3D" id="1.20.272.40">
    <property type="match status" value="1"/>
</dbReference>
<protein>
    <recommendedName>
        <fullName evidence="4">RNA helicase</fullName>
        <ecNumber evidence="4">3.6.4.13</ecNumber>
    </recommendedName>
</protein>
<proteinExistence type="predicted"/>
<feature type="region of interest" description="Disordered" evidence="13">
    <location>
        <begin position="25"/>
        <end position="81"/>
    </location>
</feature>
<evidence type="ECO:0000256" key="1">
    <source>
        <dbReference type="ARBA" id="ARBA00001936"/>
    </source>
</evidence>
<dbReference type="SUPFAM" id="SSF52540">
    <property type="entry name" value="P-loop containing nucleoside triphosphate hydrolases"/>
    <property type="match status" value="1"/>
</dbReference>
<dbReference type="Gene3D" id="3.40.50.300">
    <property type="entry name" value="P-loop containing nucleotide triphosphate hydrolases"/>
    <property type="match status" value="2"/>
</dbReference>
<dbReference type="PANTHER" id="PTHR12131">
    <property type="entry name" value="ATP-DEPENDENT RNA AND DNA HELICASE"/>
    <property type="match status" value="1"/>
</dbReference>
<dbReference type="SMART" id="SM00490">
    <property type="entry name" value="HELICc"/>
    <property type="match status" value="1"/>
</dbReference>
<dbReference type="FunFam" id="3.40.50.300:FF:000957">
    <property type="entry name" value="ATP-dependent RNA helicase SUV3L, mitochondrial"/>
    <property type="match status" value="1"/>
</dbReference>
<dbReference type="GO" id="GO:0016787">
    <property type="term" value="F:hydrolase activity"/>
    <property type="evidence" value="ECO:0007669"/>
    <property type="project" value="UniProtKB-KW"/>
</dbReference>
<comment type="catalytic activity">
    <reaction evidence="11">
        <text>ATP + H2O = ADP + phosphate + H(+)</text>
        <dbReference type="Rhea" id="RHEA:13065"/>
        <dbReference type="ChEBI" id="CHEBI:15377"/>
        <dbReference type="ChEBI" id="CHEBI:15378"/>
        <dbReference type="ChEBI" id="CHEBI:30616"/>
        <dbReference type="ChEBI" id="CHEBI:43474"/>
        <dbReference type="ChEBI" id="CHEBI:456216"/>
        <dbReference type="EC" id="3.6.4.13"/>
    </reaction>
</comment>
<dbReference type="InterPro" id="IPR044774">
    <property type="entry name" value="Suv3_DEXQc"/>
</dbReference>
<dbReference type="InterPro" id="IPR001650">
    <property type="entry name" value="Helicase_C-like"/>
</dbReference>
<dbReference type="GO" id="GO:0000965">
    <property type="term" value="P:mitochondrial RNA 3'-end processing"/>
    <property type="evidence" value="ECO:0007669"/>
    <property type="project" value="TreeGrafter"/>
</dbReference>
<evidence type="ECO:0000256" key="8">
    <source>
        <dbReference type="ARBA" id="ARBA00022840"/>
    </source>
</evidence>
<dbReference type="Pfam" id="PF00271">
    <property type="entry name" value="Helicase_C"/>
    <property type="match status" value="1"/>
</dbReference>
<keyword evidence="8" id="KW-0067">ATP-binding</keyword>
<evidence type="ECO:0000256" key="9">
    <source>
        <dbReference type="ARBA" id="ARBA00022946"/>
    </source>
</evidence>
<dbReference type="FunFam" id="3.40.50.300:FF:000269">
    <property type="entry name" value="ATP-dependent RNA helicase SUPV3L1, mitochondrial"/>
    <property type="match status" value="1"/>
</dbReference>
<dbReference type="Gene3D" id="1.20.58.1080">
    <property type="match status" value="1"/>
</dbReference>